<dbReference type="InterPro" id="IPR036691">
    <property type="entry name" value="Endo/exonu/phosph_ase_sf"/>
</dbReference>
<dbReference type="OrthoDB" id="416454at2759"/>
<dbReference type="Proteomes" id="UP000792457">
    <property type="component" value="Unassembled WGS sequence"/>
</dbReference>
<dbReference type="Gene3D" id="3.60.10.10">
    <property type="entry name" value="Endonuclease/exonuclease/phosphatase"/>
    <property type="match status" value="1"/>
</dbReference>
<gene>
    <name evidence="1" type="ORF">J437_LFUL013989</name>
</gene>
<proteinExistence type="predicted"/>
<reference evidence="1" key="1">
    <citation type="submission" date="2013-04" db="EMBL/GenBank/DDBJ databases">
        <authorList>
            <person name="Qu J."/>
            <person name="Murali S.C."/>
            <person name="Bandaranaike D."/>
            <person name="Bellair M."/>
            <person name="Blankenburg K."/>
            <person name="Chao H."/>
            <person name="Dinh H."/>
            <person name="Doddapaneni H."/>
            <person name="Downs B."/>
            <person name="Dugan-Rocha S."/>
            <person name="Elkadiri S."/>
            <person name="Gnanaolivu R.D."/>
            <person name="Hernandez B."/>
            <person name="Javaid M."/>
            <person name="Jayaseelan J.C."/>
            <person name="Lee S."/>
            <person name="Li M."/>
            <person name="Ming W."/>
            <person name="Munidasa M."/>
            <person name="Muniz J."/>
            <person name="Nguyen L."/>
            <person name="Ongeri F."/>
            <person name="Osuji N."/>
            <person name="Pu L.-L."/>
            <person name="Puazo M."/>
            <person name="Qu C."/>
            <person name="Quiroz J."/>
            <person name="Raj R."/>
            <person name="Weissenberger G."/>
            <person name="Xin Y."/>
            <person name="Zou X."/>
            <person name="Han Y."/>
            <person name="Richards S."/>
            <person name="Worley K."/>
            <person name="Muzny D."/>
            <person name="Gibbs R."/>
        </authorList>
    </citation>
    <scope>NUCLEOTIDE SEQUENCE</scope>
    <source>
        <strain evidence="1">Sampled in the wild</strain>
    </source>
</reference>
<keyword evidence="2" id="KW-1185">Reference proteome</keyword>
<accession>A0A8K0KGG6</accession>
<protein>
    <submittedName>
        <fullName evidence="1">Uncharacterized protein</fullName>
    </submittedName>
</protein>
<dbReference type="AlphaFoldDB" id="A0A8K0KGG6"/>
<evidence type="ECO:0000313" key="2">
    <source>
        <dbReference type="Proteomes" id="UP000792457"/>
    </source>
</evidence>
<sequence length="76" mass="8889">MSTIMCLLVNYVFIHYPLRHFLSVIVTCYRPPYSSKNSFISELETALNSFKMHNVIILGDKNINIMNKLDMSIIKY</sequence>
<name>A0A8K0KGG6_LADFU</name>
<dbReference type="EMBL" id="KZ308749">
    <property type="protein sequence ID" value="KAG8233873.1"/>
    <property type="molecule type" value="Genomic_DNA"/>
</dbReference>
<evidence type="ECO:0000313" key="1">
    <source>
        <dbReference type="EMBL" id="KAG8233873.1"/>
    </source>
</evidence>
<comment type="caution">
    <text evidence="1">The sequence shown here is derived from an EMBL/GenBank/DDBJ whole genome shotgun (WGS) entry which is preliminary data.</text>
</comment>
<organism evidence="1 2">
    <name type="scientific">Ladona fulva</name>
    <name type="common">Scarce chaser dragonfly</name>
    <name type="synonym">Libellula fulva</name>
    <dbReference type="NCBI Taxonomy" id="123851"/>
    <lineage>
        <taxon>Eukaryota</taxon>
        <taxon>Metazoa</taxon>
        <taxon>Ecdysozoa</taxon>
        <taxon>Arthropoda</taxon>
        <taxon>Hexapoda</taxon>
        <taxon>Insecta</taxon>
        <taxon>Pterygota</taxon>
        <taxon>Palaeoptera</taxon>
        <taxon>Odonata</taxon>
        <taxon>Epiprocta</taxon>
        <taxon>Anisoptera</taxon>
        <taxon>Libelluloidea</taxon>
        <taxon>Libellulidae</taxon>
        <taxon>Ladona</taxon>
    </lineage>
</organism>
<reference evidence="1" key="2">
    <citation type="submission" date="2017-10" db="EMBL/GenBank/DDBJ databases">
        <title>Ladona fulva Genome sequencing and assembly.</title>
        <authorList>
            <person name="Murali S."/>
            <person name="Richards S."/>
            <person name="Bandaranaike D."/>
            <person name="Bellair M."/>
            <person name="Blankenburg K."/>
            <person name="Chao H."/>
            <person name="Dinh H."/>
            <person name="Doddapaneni H."/>
            <person name="Dugan-Rocha S."/>
            <person name="Elkadiri S."/>
            <person name="Gnanaolivu R."/>
            <person name="Hernandez B."/>
            <person name="Skinner E."/>
            <person name="Javaid M."/>
            <person name="Lee S."/>
            <person name="Li M."/>
            <person name="Ming W."/>
            <person name="Munidasa M."/>
            <person name="Muniz J."/>
            <person name="Nguyen L."/>
            <person name="Hughes D."/>
            <person name="Osuji N."/>
            <person name="Pu L.-L."/>
            <person name="Puazo M."/>
            <person name="Qu C."/>
            <person name="Quiroz J."/>
            <person name="Raj R."/>
            <person name="Weissenberger G."/>
            <person name="Xin Y."/>
            <person name="Zou X."/>
            <person name="Han Y."/>
            <person name="Worley K."/>
            <person name="Muzny D."/>
            <person name="Gibbs R."/>
        </authorList>
    </citation>
    <scope>NUCLEOTIDE SEQUENCE</scope>
    <source>
        <strain evidence="1">Sampled in the wild</strain>
    </source>
</reference>
<dbReference type="SUPFAM" id="SSF56219">
    <property type="entry name" value="DNase I-like"/>
    <property type="match status" value="1"/>
</dbReference>